<evidence type="ECO:0000256" key="5">
    <source>
        <dbReference type="ARBA" id="ARBA00022755"/>
    </source>
</evidence>
<evidence type="ECO:0000256" key="2">
    <source>
        <dbReference type="ARBA" id="ARBA00010138"/>
    </source>
</evidence>
<organism evidence="13 14">
    <name type="scientific">Candidatus Pullichristensenella stercorigallinarum</name>
    <dbReference type="NCBI Taxonomy" id="2840909"/>
    <lineage>
        <taxon>Bacteria</taxon>
        <taxon>Bacillati</taxon>
        <taxon>Bacillota</taxon>
        <taxon>Clostridia</taxon>
        <taxon>Candidatus Pullichristensenella</taxon>
    </lineage>
</organism>
<evidence type="ECO:0000256" key="3">
    <source>
        <dbReference type="ARBA" id="ARBA00022676"/>
    </source>
</evidence>
<feature type="binding site" evidence="7 11">
    <location>
        <position position="249"/>
    </location>
    <ligand>
        <name>[4Fe-4S] cluster</name>
        <dbReference type="ChEBI" id="CHEBI:49883"/>
    </ligand>
</feature>
<keyword evidence="6 7" id="KW-0315">Glutamine amidotransferase</keyword>
<dbReference type="GO" id="GO:0000287">
    <property type="term" value="F:magnesium ion binding"/>
    <property type="evidence" value="ECO:0007669"/>
    <property type="project" value="UniProtKB-UniRule"/>
</dbReference>
<keyword evidence="4 7" id="KW-0808">Transferase</keyword>
<keyword evidence="5 7" id="KW-0658">Purine biosynthesis</keyword>
<dbReference type="PIRSF" id="PIRSF000485">
    <property type="entry name" value="Amd_phspho_trans"/>
    <property type="match status" value="1"/>
</dbReference>
<dbReference type="InterPro" id="IPR029055">
    <property type="entry name" value="Ntn_hydrolases_N"/>
</dbReference>
<dbReference type="EC" id="2.4.2.14" evidence="7"/>
<evidence type="ECO:0000256" key="7">
    <source>
        <dbReference type="HAMAP-Rule" id="MF_01931"/>
    </source>
</evidence>
<comment type="similarity">
    <text evidence="2 7 8">In the C-terminal section; belongs to the purine/pyrimidine phosphoribosyltransferase family.</text>
</comment>
<dbReference type="PANTHER" id="PTHR11907">
    <property type="entry name" value="AMIDOPHOSPHORIBOSYLTRANSFERASE"/>
    <property type="match status" value="1"/>
</dbReference>
<dbReference type="InterPro" id="IPR017932">
    <property type="entry name" value="GATase_2_dom"/>
</dbReference>
<comment type="catalytic activity">
    <reaction evidence="7 8">
        <text>5-phospho-beta-D-ribosylamine + L-glutamate + diphosphate = 5-phospho-alpha-D-ribose 1-diphosphate + L-glutamine + H2O</text>
        <dbReference type="Rhea" id="RHEA:14905"/>
        <dbReference type="ChEBI" id="CHEBI:15377"/>
        <dbReference type="ChEBI" id="CHEBI:29985"/>
        <dbReference type="ChEBI" id="CHEBI:33019"/>
        <dbReference type="ChEBI" id="CHEBI:58017"/>
        <dbReference type="ChEBI" id="CHEBI:58359"/>
        <dbReference type="ChEBI" id="CHEBI:58681"/>
        <dbReference type="EC" id="2.4.2.14"/>
    </reaction>
</comment>
<dbReference type="Gene3D" id="3.40.50.2020">
    <property type="match status" value="1"/>
</dbReference>
<dbReference type="CDD" id="cd06223">
    <property type="entry name" value="PRTases_typeI"/>
    <property type="match status" value="1"/>
</dbReference>
<feature type="binding site" evidence="7 10">
    <location>
        <position position="359"/>
    </location>
    <ligand>
        <name>Mg(2+)</name>
        <dbReference type="ChEBI" id="CHEBI:18420"/>
    </ligand>
</feature>
<proteinExistence type="inferred from homology"/>
<feature type="binding site" evidence="7 11">
    <location>
        <position position="445"/>
    </location>
    <ligand>
        <name>[4Fe-4S] cluster</name>
        <dbReference type="ChEBI" id="CHEBI:49883"/>
    </ligand>
</feature>
<keyword evidence="7 10" id="KW-0460">Magnesium</keyword>
<dbReference type="PROSITE" id="PS51278">
    <property type="entry name" value="GATASE_TYPE_2"/>
    <property type="match status" value="1"/>
</dbReference>
<dbReference type="Pfam" id="PF13537">
    <property type="entry name" value="GATase_7"/>
    <property type="match status" value="1"/>
</dbReference>
<dbReference type="CDD" id="cd00715">
    <property type="entry name" value="GPATase_N"/>
    <property type="match status" value="1"/>
</dbReference>
<feature type="active site" description="Nucleophile" evidence="7 9">
    <location>
        <position position="9"/>
    </location>
</feature>
<gene>
    <name evidence="7" type="primary">purF</name>
    <name evidence="13" type="ORF">IAA52_12710</name>
</gene>
<evidence type="ECO:0000256" key="10">
    <source>
        <dbReference type="PIRSR" id="PIRSR000485-2"/>
    </source>
</evidence>
<dbReference type="GO" id="GO:0006189">
    <property type="term" value="P:'de novo' IMP biosynthetic process"/>
    <property type="evidence" value="ECO:0007669"/>
    <property type="project" value="UniProtKB-UniRule"/>
</dbReference>
<dbReference type="Pfam" id="PF00156">
    <property type="entry name" value="Pribosyltran"/>
    <property type="match status" value="1"/>
</dbReference>
<dbReference type="HAMAP" id="MF_01931">
    <property type="entry name" value="PurF"/>
    <property type="match status" value="1"/>
</dbReference>
<evidence type="ECO:0000256" key="4">
    <source>
        <dbReference type="ARBA" id="ARBA00022679"/>
    </source>
</evidence>
<dbReference type="GO" id="GO:0004044">
    <property type="term" value="F:amidophosphoribosyltransferase activity"/>
    <property type="evidence" value="ECO:0007669"/>
    <property type="project" value="UniProtKB-UniRule"/>
</dbReference>
<evidence type="ECO:0000256" key="8">
    <source>
        <dbReference type="PIRNR" id="PIRNR000485"/>
    </source>
</evidence>
<dbReference type="Gene3D" id="3.60.20.10">
    <property type="entry name" value="Glutamine Phosphoribosylpyrophosphate, subunit 1, domain 1"/>
    <property type="match status" value="1"/>
</dbReference>
<reference evidence="13" key="2">
    <citation type="journal article" date="2021" name="PeerJ">
        <title>Extensive microbial diversity within the chicken gut microbiome revealed by metagenomics and culture.</title>
        <authorList>
            <person name="Gilroy R."/>
            <person name="Ravi A."/>
            <person name="Getino M."/>
            <person name="Pursley I."/>
            <person name="Horton D.L."/>
            <person name="Alikhan N.F."/>
            <person name="Baker D."/>
            <person name="Gharbi K."/>
            <person name="Hall N."/>
            <person name="Watson M."/>
            <person name="Adriaenssens E.M."/>
            <person name="Foster-Nyarko E."/>
            <person name="Jarju S."/>
            <person name="Secka A."/>
            <person name="Antonio M."/>
            <person name="Oren A."/>
            <person name="Chaudhuri R.R."/>
            <person name="La Ragione R."/>
            <person name="Hildebrand F."/>
            <person name="Pallen M.J."/>
        </authorList>
    </citation>
    <scope>NUCLEOTIDE SEQUENCE</scope>
    <source>
        <strain evidence="13">ChiSjej6B24-2974</strain>
    </source>
</reference>
<feature type="binding site" evidence="7 10">
    <location>
        <position position="358"/>
    </location>
    <ligand>
        <name>Mg(2+)</name>
        <dbReference type="ChEBI" id="CHEBI:18420"/>
    </ligand>
</feature>
<comment type="function">
    <text evidence="7">Catalyzes the formation of phosphoribosylamine from phosphoribosylpyrophosphate (PRPP) and glutamine.</text>
</comment>
<keyword evidence="3 7" id="KW-0328">Glycosyltransferase</keyword>
<reference evidence="13" key="1">
    <citation type="submission" date="2020-10" db="EMBL/GenBank/DDBJ databases">
        <authorList>
            <person name="Gilroy R."/>
        </authorList>
    </citation>
    <scope>NUCLEOTIDE SEQUENCE</scope>
    <source>
        <strain evidence="13">ChiSjej6B24-2974</strain>
    </source>
</reference>
<dbReference type="InterPro" id="IPR005854">
    <property type="entry name" value="PurF"/>
</dbReference>
<feature type="binding site" evidence="7 11">
    <location>
        <position position="395"/>
    </location>
    <ligand>
        <name>[4Fe-4S] cluster</name>
        <dbReference type="ChEBI" id="CHEBI:49883"/>
    </ligand>
</feature>
<dbReference type="InterPro" id="IPR035584">
    <property type="entry name" value="PurF_N"/>
</dbReference>
<evidence type="ECO:0000313" key="13">
    <source>
        <dbReference type="EMBL" id="HIQ83946.1"/>
    </source>
</evidence>
<sequence>MFNSLHEECGVFGVYSRDGLDVASLCYYGLYALQHRGQESCGIAMNDDGVIHCHKGAGLVNDIFTPEVMHSLGTGQMAVAHVRYGTMGTDPRLNAQPLVVNHIKGRMALAHNGALTNAAELREAFEMEGSIFHTTSDTEVITYAITRERIACGSIEEAVSRAMNHLKGAYSLVIMSPSKLIAVRDPHGFRPLCIGQIGNSVVFASESCALDAIGAHMVRDLEPGEIVVVDKDGMRSDRTHVGEAEKTTCVFEYIYFARPDSVIDGSSVHVARVRAGAFLALEHPVQADVVIGVPDSGLDAALGYARQSGIPYGIGFIKSKYIGRTFIQPTQSERENLVRIKLNPVSATVKGKRVVLVDDSIVRGTTCARIVRLLREAGATEVHMRSSAPAFKNPCYFGTDIDSRDKLIACQHSLEEICQIIGADSLGYLSCESAKKLADNSHGFCTACFDGQYPVDPPVGCRKNKYERKISEAEA</sequence>
<keyword evidence="7 11" id="KW-0408">Iron</keyword>
<protein>
    <recommendedName>
        <fullName evidence="7">Amidophosphoribosyltransferase</fullName>
        <shortName evidence="7">ATase</shortName>
        <ecNumber evidence="7">2.4.2.14</ecNumber>
    </recommendedName>
    <alternativeName>
        <fullName evidence="7">Glutamine phosphoribosylpyrophosphate amidotransferase</fullName>
        <shortName evidence="7">GPATase</shortName>
    </alternativeName>
</protein>
<dbReference type="NCBIfam" id="TIGR01134">
    <property type="entry name" value="purF"/>
    <property type="match status" value="1"/>
</dbReference>
<evidence type="ECO:0000256" key="11">
    <source>
        <dbReference type="PIRSR" id="PIRSR000485-3"/>
    </source>
</evidence>
<feature type="binding site" evidence="7 11">
    <location>
        <position position="448"/>
    </location>
    <ligand>
        <name>[4Fe-4S] cluster</name>
        <dbReference type="ChEBI" id="CHEBI:49883"/>
    </ligand>
</feature>
<comment type="cofactor">
    <cofactor evidence="7 11">
        <name>[4Fe-4S] cluster</name>
        <dbReference type="ChEBI" id="CHEBI:49883"/>
    </cofactor>
    <text evidence="7 11">Binds 1 [4Fe-4S] cluster per subunit.</text>
</comment>
<keyword evidence="7" id="KW-0004">4Fe-4S</keyword>
<evidence type="ECO:0000256" key="6">
    <source>
        <dbReference type="ARBA" id="ARBA00022962"/>
    </source>
</evidence>
<comment type="caution">
    <text evidence="13">The sequence shown here is derived from an EMBL/GenBank/DDBJ whole genome shotgun (WGS) entry which is preliminary data.</text>
</comment>
<name>A0A9D1CXK7_9FIRM</name>
<feature type="binding site" evidence="7 10">
    <location>
        <position position="296"/>
    </location>
    <ligand>
        <name>Mg(2+)</name>
        <dbReference type="ChEBI" id="CHEBI:18420"/>
    </ligand>
</feature>
<dbReference type="GO" id="GO:0009113">
    <property type="term" value="P:purine nucleobase biosynthetic process"/>
    <property type="evidence" value="ECO:0007669"/>
    <property type="project" value="UniProtKB-UniRule"/>
</dbReference>
<accession>A0A9D1CXK7</accession>
<evidence type="ECO:0000256" key="1">
    <source>
        <dbReference type="ARBA" id="ARBA00005209"/>
    </source>
</evidence>
<comment type="cofactor">
    <cofactor evidence="7 10">
        <name>Mg(2+)</name>
        <dbReference type="ChEBI" id="CHEBI:18420"/>
    </cofactor>
    <text evidence="7 10">Binds 1 Mg(2+) ion per subunit.</text>
</comment>
<dbReference type="GO" id="GO:0051539">
    <property type="term" value="F:4 iron, 4 sulfur cluster binding"/>
    <property type="evidence" value="ECO:0007669"/>
    <property type="project" value="UniProtKB-KW"/>
</dbReference>
<dbReference type="InterPro" id="IPR000836">
    <property type="entry name" value="PRTase_dom"/>
</dbReference>
<dbReference type="AlphaFoldDB" id="A0A9D1CXK7"/>
<dbReference type="Proteomes" id="UP000824260">
    <property type="component" value="Unassembled WGS sequence"/>
</dbReference>
<comment type="pathway">
    <text evidence="1 7 8">Purine metabolism; IMP biosynthesis via de novo pathway; N(1)-(5-phospho-D-ribosyl)glycinamide from 5-phospho-alpha-D-ribose 1-diphosphate: step 1/2.</text>
</comment>
<feature type="domain" description="Glutamine amidotransferase type-2" evidence="12">
    <location>
        <begin position="9"/>
        <end position="232"/>
    </location>
</feature>
<evidence type="ECO:0000259" key="12">
    <source>
        <dbReference type="PROSITE" id="PS51278"/>
    </source>
</evidence>
<dbReference type="InterPro" id="IPR029057">
    <property type="entry name" value="PRTase-like"/>
</dbReference>
<dbReference type="EMBL" id="DVFZ01000119">
    <property type="protein sequence ID" value="HIQ83946.1"/>
    <property type="molecule type" value="Genomic_DNA"/>
</dbReference>
<dbReference type="SUPFAM" id="SSF56235">
    <property type="entry name" value="N-terminal nucleophile aminohydrolases (Ntn hydrolases)"/>
    <property type="match status" value="1"/>
</dbReference>
<evidence type="ECO:0000256" key="9">
    <source>
        <dbReference type="PIRSR" id="PIRSR000485-1"/>
    </source>
</evidence>
<evidence type="ECO:0000313" key="14">
    <source>
        <dbReference type="Proteomes" id="UP000824260"/>
    </source>
</evidence>
<dbReference type="SUPFAM" id="SSF53271">
    <property type="entry name" value="PRTase-like"/>
    <property type="match status" value="1"/>
</dbReference>
<keyword evidence="7 10" id="KW-0479">Metal-binding</keyword>
<keyword evidence="7 11" id="KW-0411">Iron-sulfur</keyword>